<dbReference type="GO" id="GO:1990904">
    <property type="term" value="C:ribonucleoprotein complex"/>
    <property type="evidence" value="ECO:0007669"/>
    <property type="project" value="UniProtKB-KW"/>
</dbReference>
<feature type="domain" description="KOW" evidence="10">
    <location>
        <begin position="12"/>
        <end position="39"/>
    </location>
</feature>
<name>A0A2A2G4W7_9BACT</name>
<evidence type="ECO:0000259" key="10">
    <source>
        <dbReference type="SMART" id="SM00739"/>
    </source>
</evidence>
<gene>
    <name evidence="8" type="primary">rplX</name>
    <name evidence="11" type="ORF">CK503_15485</name>
</gene>
<dbReference type="InterPro" id="IPR057264">
    <property type="entry name" value="Ribosomal_uL24_C"/>
</dbReference>
<evidence type="ECO:0000256" key="9">
    <source>
        <dbReference type="RuleBase" id="RU003477"/>
    </source>
</evidence>
<dbReference type="InterPro" id="IPR041988">
    <property type="entry name" value="Ribosomal_uL24_KOW"/>
</dbReference>
<evidence type="ECO:0000256" key="4">
    <source>
        <dbReference type="ARBA" id="ARBA00022980"/>
    </source>
</evidence>
<comment type="function">
    <text evidence="8">One of two assembly initiator proteins, it binds directly to the 5'-end of the 23S rRNA, where it nucleates assembly of the 50S subunit.</text>
</comment>
<evidence type="ECO:0000256" key="2">
    <source>
        <dbReference type="ARBA" id="ARBA00022730"/>
    </source>
</evidence>
<dbReference type="PANTHER" id="PTHR12903">
    <property type="entry name" value="MITOCHONDRIAL RIBOSOMAL PROTEIN L24"/>
    <property type="match status" value="1"/>
</dbReference>
<keyword evidence="12" id="KW-1185">Reference proteome</keyword>
<evidence type="ECO:0000313" key="11">
    <source>
        <dbReference type="EMBL" id="PAU92681.1"/>
    </source>
</evidence>
<keyword evidence="3 8" id="KW-0694">RNA-binding</keyword>
<dbReference type="InterPro" id="IPR014722">
    <property type="entry name" value="Rib_uL2_dom2"/>
</dbReference>
<evidence type="ECO:0000256" key="6">
    <source>
        <dbReference type="ARBA" id="ARBA00035206"/>
    </source>
</evidence>
<evidence type="ECO:0000313" key="12">
    <source>
        <dbReference type="Proteomes" id="UP000218831"/>
    </source>
</evidence>
<dbReference type="GO" id="GO:0003735">
    <property type="term" value="F:structural constituent of ribosome"/>
    <property type="evidence" value="ECO:0007669"/>
    <property type="project" value="InterPro"/>
</dbReference>
<keyword evidence="4 8" id="KW-0689">Ribosomal protein</keyword>
<evidence type="ECO:0000256" key="1">
    <source>
        <dbReference type="ARBA" id="ARBA00010618"/>
    </source>
</evidence>
<comment type="function">
    <text evidence="7 8">One of the proteins that surrounds the polypeptide exit tunnel on the outside of the subunit.</text>
</comment>
<dbReference type="InterPro" id="IPR008991">
    <property type="entry name" value="Translation_prot_SH3-like_sf"/>
</dbReference>
<dbReference type="AlphaFoldDB" id="A0A2A2G4W7"/>
<accession>A0A2A2G4W7</accession>
<organism evidence="11 12">
    <name type="scientific">Fodinibius salipaludis</name>
    <dbReference type="NCBI Taxonomy" id="2032627"/>
    <lineage>
        <taxon>Bacteria</taxon>
        <taxon>Pseudomonadati</taxon>
        <taxon>Balneolota</taxon>
        <taxon>Balneolia</taxon>
        <taxon>Balneolales</taxon>
        <taxon>Balneolaceae</taxon>
        <taxon>Fodinibius</taxon>
    </lineage>
</organism>
<reference evidence="11 12" key="1">
    <citation type="submission" date="2017-08" db="EMBL/GenBank/DDBJ databases">
        <title>Aliifodinibius alkalisoli sp. nov., isolated from saline alkaline soil.</title>
        <authorList>
            <person name="Liu D."/>
            <person name="Zhang G."/>
        </authorList>
    </citation>
    <scope>NUCLEOTIDE SEQUENCE [LARGE SCALE GENOMIC DNA]</scope>
    <source>
        <strain evidence="11 12">WN023</strain>
    </source>
</reference>
<proteinExistence type="inferred from homology"/>
<keyword evidence="5 8" id="KW-0687">Ribonucleoprotein</keyword>
<dbReference type="FunFam" id="2.30.30.30:FF:000004">
    <property type="entry name" value="50S ribosomal protein L24"/>
    <property type="match status" value="1"/>
</dbReference>
<dbReference type="InterPro" id="IPR005825">
    <property type="entry name" value="Ribosomal_uL24_CS"/>
</dbReference>
<comment type="similarity">
    <text evidence="1 8 9">Belongs to the universal ribosomal protein uL24 family.</text>
</comment>
<dbReference type="PROSITE" id="PS01108">
    <property type="entry name" value="RIBOSOMAL_L24"/>
    <property type="match status" value="1"/>
</dbReference>
<evidence type="ECO:0000256" key="7">
    <source>
        <dbReference type="ARBA" id="ARBA00058688"/>
    </source>
</evidence>
<comment type="caution">
    <text evidence="11">The sequence shown here is derived from an EMBL/GenBank/DDBJ whole genome shotgun (WGS) entry which is preliminary data.</text>
</comment>
<dbReference type="OrthoDB" id="9807419at2"/>
<dbReference type="Proteomes" id="UP000218831">
    <property type="component" value="Unassembled WGS sequence"/>
</dbReference>
<dbReference type="EMBL" id="NSKE01000015">
    <property type="protein sequence ID" value="PAU92681.1"/>
    <property type="molecule type" value="Genomic_DNA"/>
</dbReference>
<evidence type="ECO:0000256" key="5">
    <source>
        <dbReference type="ARBA" id="ARBA00023274"/>
    </source>
</evidence>
<dbReference type="NCBIfam" id="TIGR01079">
    <property type="entry name" value="rplX_bact"/>
    <property type="match status" value="1"/>
</dbReference>
<dbReference type="Gene3D" id="2.30.30.30">
    <property type="match status" value="1"/>
</dbReference>
<evidence type="ECO:0000256" key="3">
    <source>
        <dbReference type="ARBA" id="ARBA00022884"/>
    </source>
</evidence>
<dbReference type="InterPro" id="IPR003256">
    <property type="entry name" value="Ribosomal_uL24"/>
</dbReference>
<protein>
    <recommendedName>
        <fullName evidence="6 8">Large ribosomal subunit protein uL24</fullName>
    </recommendedName>
</protein>
<evidence type="ECO:0000256" key="8">
    <source>
        <dbReference type="HAMAP-Rule" id="MF_01326"/>
    </source>
</evidence>
<dbReference type="HAMAP" id="MF_01326_B">
    <property type="entry name" value="Ribosomal_uL24_B"/>
    <property type="match status" value="1"/>
</dbReference>
<dbReference type="InterPro" id="IPR005824">
    <property type="entry name" value="KOW"/>
</dbReference>
<keyword evidence="2 8" id="KW-0699">rRNA-binding</keyword>
<dbReference type="CDD" id="cd06089">
    <property type="entry name" value="KOW_RPL26"/>
    <property type="match status" value="1"/>
</dbReference>
<dbReference type="RefSeq" id="WP_095607744.1">
    <property type="nucleotide sequence ID" value="NZ_NSKE01000015.1"/>
</dbReference>
<dbReference type="SMART" id="SM00739">
    <property type="entry name" value="KOW"/>
    <property type="match status" value="1"/>
</dbReference>
<sequence length="117" mass="13255">MPRTKNKQKKLHVKKGDEVRVIAGNEKGKDGRILAVFPEKERVLVEGVNMRVHHDQPTQDNPQGGRIEREVAIHISNVMILDPATGEPTRIGRKRIEDDSGGRWVRYAKKSGEIIDK</sequence>
<dbReference type="GO" id="GO:0019843">
    <property type="term" value="F:rRNA binding"/>
    <property type="evidence" value="ECO:0007669"/>
    <property type="project" value="UniProtKB-UniRule"/>
</dbReference>
<dbReference type="Pfam" id="PF00467">
    <property type="entry name" value="KOW"/>
    <property type="match status" value="1"/>
</dbReference>
<dbReference type="GO" id="GO:0006412">
    <property type="term" value="P:translation"/>
    <property type="evidence" value="ECO:0007669"/>
    <property type="project" value="UniProtKB-UniRule"/>
</dbReference>
<dbReference type="Pfam" id="PF17136">
    <property type="entry name" value="ribosomal_L24"/>
    <property type="match status" value="1"/>
</dbReference>
<dbReference type="SUPFAM" id="SSF50104">
    <property type="entry name" value="Translation proteins SH3-like domain"/>
    <property type="match status" value="1"/>
</dbReference>
<comment type="subunit">
    <text evidence="8">Part of the 50S ribosomal subunit.</text>
</comment>
<dbReference type="GO" id="GO:0005840">
    <property type="term" value="C:ribosome"/>
    <property type="evidence" value="ECO:0007669"/>
    <property type="project" value="UniProtKB-KW"/>
</dbReference>